<gene>
    <name evidence="1" type="ORF">ACFQPE_20470</name>
</gene>
<name>A0ABD6AFY2_9EURY</name>
<keyword evidence="2" id="KW-1185">Reference proteome</keyword>
<dbReference type="Proteomes" id="UP001596547">
    <property type="component" value="Unassembled WGS sequence"/>
</dbReference>
<sequence>MRADKQSASEEQQPDFETVREQTFHDARNLLVSRPATDFESVEAARSAFLEHVRGMYTVHTAGLEIDGEPWDVQQHLEERATAFFEYRLAERYE</sequence>
<evidence type="ECO:0000313" key="1">
    <source>
        <dbReference type="EMBL" id="MFC7319147.1"/>
    </source>
</evidence>
<evidence type="ECO:0000313" key="2">
    <source>
        <dbReference type="Proteomes" id="UP001596547"/>
    </source>
</evidence>
<dbReference type="AlphaFoldDB" id="A0ABD6AFY2"/>
<accession>A0ABD6AFY2</accession>
<dbReference type="EMBL" id="JBHTBF010000003">
    <property type="protein sequence ID" value="MFC7319147.1"/>
    <property type="molecule type" value="Genomic_DNA"/>
</dbReference>
<comment type="caution">
    <text evidence="1">The sequence shown here is derived from an EMBL/GenBank/DDBJ whole genome shotgun (WGS) entry which is preliminary data.</text>
</comment>
<organism evidence="1 2">
    <name type="scientific">Halomarina halobia</name>
    <dbReference type="NCBI Taxonomy" id="3033386"/>
    <lineage>
        <taxon>Archaea</taxon>
        <taxon>Methanobacteriati</taxon>
        <taxon>Methanobacteriota</taxon>
        <taxon>Stenosarchaea group</taxon>
        <taxon>Halobacteria</taxon>
        <taxon>Halobacteriales</taxon>
        <taxon>Natronomonadaceae</taxon>
        <taxon>Halomarina</taxon>
    </lineage>
</organism>
<reference evidence="1 2" key="1">
    <citation type="journal article" date="2019" name="Int. J. Syst. Evol. Microbiol.">
        <title>The Global Catalogue of Microorganisms (GCM) 10K type strain sequencing project: providing services to taxonomists for standard genome sequencing and annotation.</title>
        <authorList>
            <consortium name="The Broad Institute Genomics Platform"/>
            <consortium name="The Broad Institute Genome Sequencing Center for Infectious Disease"/>
            <person name="Wu L."/>
            <person name="Ma J."/>
        </authorList>
    </citation>
    <scope>NUCLEOTIDE SEQUENCE [LARGE SCALE GENOMIC DNA]</scope>
    <source>
        <strain evidence="1 2">PSR21</strain>
    </source>
</reference>
<dbReference type="RefSeq" id="WP_276306029.1">
    <property type="nucleotide sequence ID" value="NZ_CP119993.1"/>
</dbReference>
<proteinExistence type="predicted"/>
<dbReference type="GeneID" id="79317661"/>
<protein>
    <submittedName>
        <fullName evidence="1">Uncharacterized protein</fullName>
    </submittedName>
</protein>